<evidence type="ECO:0000313" key="5">
    <source>
        <dbReference type="EMBL" id="OCA88766.1"/>
    </source>
</evidence>
<dbReference type="EMBL" id="MAYT01000012">
    <property type="protein sequence ID" value="OCA88766.1"/>
    <property type="molecule type" value="Genomic_DNA"/>
</dbReference>
<dbReference type="Pfam" id="PF00563">
    <property type="entry name" value="EAL"/>
    <property type="match status" value="1"/>
</dbReference>
<reference evidence="6" key="1">
    <citation type="submission" date="2016-05" db="EMBL/GenBank/DDBJ databases">
        <authorList>
            <person name="Liu B."/>
            <person name="Wang J."/>
            <person name="Zhu Y."/>
            <person name="Liu G."/>
            <person name="Chen Q."/>
            <person name="Chen Z."/>
            <person name="Lan J."/>
            <person name="Che J."/>
            <person name="Ge C."/>
            <person name="Shi H."/>
            <person name="Pan Z."/>
            <person name="Liu X."/>
        </authorList>
    </citation>
    <scope>NUCLEOTIDE SEQUENCE [LARGE SCALE GENOMIC DNA]</scope>
    <source>
        <strain evidence="6">FJAT-27215</strain>
    </source>
</reference>
<comment type="caution">
    <text evidence="5">The sequence shown here is derived from an EMBL/GenBank/DDBJ whole genome shotgun (WGS) entry which is preliminary data.</text>
</comment>
<evidence type="ECO:0000313" key="6">
    <source>
        <dbReference type="Proteomes" id="UP000092578"/>
    </source>
</evidence>
<name>A0A1B9AY94_9BACI</name>
<dbReference type="Gene3D" id="3.30.450.20">
    <property type="entry name" value="PAS domain"/>
    <property type="match status" value="1"/>
</dbReference>
<proteinExistence type="predicted"/>
<dbReference type="SMART" id="SM00052">
    <property type="entry name" value="EAL"/>
    <property type="match status" value="1"/>
</dbReference>
<protein>
    <recommendedName>
        <fullName evidence="7">Diguanylate cyclase</fullName>
    </recommendedName>
</protein>
<dbReference type="InterPro" id="IPR000700">
    <property type="entry name" value="PAS-assoc_C"/>
</dbReference>
<dbReference type="Pfam" id="PF00990">
    <property type="entry name" value="GGDEF"/>
    <property type="match status" value="1"/>
</dbReference>
<dbReference type="InterPro" id="IPR000014">
    <property type="entry name" value="PAS"/>
</dbReference>
<evidence type="ECO:0000259" key="4">
    <source>
        <dbReference type="PROSITE" id="PS50887"/>
    </source>
</evidence>
<dbReference type="Proteomes" id="UP000092578">
    <property type="component" value="Unassembled WGS sequence"/>
</dbReference>
<feature type="domain" description="EAL" evidence="3">
    <location>
        <begin position="325"/>
        <end position="578"/>
    </location>
</feature>
<dbReference type="CDD" id="cd01949">
    <property type="entry name" value="GGDEF"/>
    <property type="match status" value="1"/>
</dbReference>
<evidence type="ECO:0008006" key="7">
    <source>
        <dbReference type="Google" id="ProtNLM"/>
    </source>
</evidence>
<accession>A0A1B9AY94</accession>
<dbReference type="InterPro" id="IPR035965">
    <property type="entry name" value="PAS-like_dom_sf"/>
</dbReference>
<dbReference type="RefSeq" id="WP_065410092.1">
    <property type="nucleotide sequence ID" value="NZ_MAYT01000012.1"/>
</dbReference>
<feature type="domain" description="PAS" evidence="1">
    <location>
        <begin position="36"/>
        <end position="82"/>
    </location>
</feature>
<dbReference type="SUPFAM" id="SSF55785">
    <property type="entry name" value="PYP-like sensor domain (PAS domain)"/>
    <property type="match status" value="1"/>
</dbReference>
<dbReference type="PROSITE" id="PS50113">
    <property type="entry name" value="PAC"/>
    <property type="match status" value="1"/>
</dbReference>
<dbReference type="CDD" id="cd01948">
    <property type="entry name" value="EAL"/>
    <property type="match status" value="1"/>
</dbReference>
<dbReference type="Gene3D" id="3.30.70.270">
    <property type="match status" value="1"/>
</dbReference>
<dbReference type="InterPro" id="IPR013656">
    <property type="entry name" value="PAS_4"/>
</dbReference>
<dbReference type="PANTHER" id="PTHR44757">
    <property type="entry name" value="DIGUANYLATE CYCLASE DGCP"/>
    <property type="match status" value="1"/>
</dbReference>
<dbReference type="CDD" id="cd00130">
    <property type="entry name" value="PAS"/>
    <property type="match status" value="1"/>
</dbReference>
<dbReference type="InterPro" id="IPR029787">
    <property type="entry name" value="Nucleotide_cyclase"/>
</dbReference>
<dbReference type="SUPFAM" id="SSF55073">
    <property type="entry name" value="Nucleotide cyclase"/>
    <property type="match status" value="1"/>
</dbReference>
<dbReference type="NCBIfam" id="TIGR00229">
    <property type="entry name" value="sensory_box"/>
    <property type="match status" value="1"/>
</dbReference>
<evidence type="ECO:0000259" key="3">
    <source>
        <dbReference type="PROSITE" id="PS50883"/>
    </source>
</evidence>
<dbReference type="SMART" id="SM00091">
    <property type="entry name" value="PAS"/>
    <property type="match status" value="1"/>
</dbReference>
<keyword evidence="6" id="KW-1185">Reference proteome</keyword>
<dbReference type="NCBIfam" id="TIGR00254">
    <property type="entry name" value="GGDEF"/>
    <property type="match status" value="1"/>
</dbReference>
<evidence type="ECO:0000259" key="2">
    <source>
        <dbReference type="PROSITE" id="PS50113"/>
    </source>
</evidence>
<feature type="domain" description="PAC" evidence="2">
    <location>
        <begin position="97"/>
        <end position="153"/>
    </location>
</feature>
<dbReference type="FunFam" id="3.20.20.450:FF:000001">
    <property type="entry name" value="Cyclic di-GMP phosphodiesterase yahA"/>
    <property type="match status" value="1"/>
</dbReference>
<organism evidence="5 6">
    <name type="scientific">Pseudobacillus wudalianchiensis</name>
    <dbReference type="NCBI Taxonomy" id="1743143"/>
    <lineage>
        <taxon>Bacteria</taxon>
        <taxon>Bacillati</taxon>
        <taxon>Bacillota</taxon>
        <taxon>Bacilli</taxon>
        <taxon>Bacillales</taxon>
        <taxon>Bacillaceae</taxon>
        <taxon>Pseudobacillus</taxon>
    </lineage>
</organism>
<sequence length="580" mass="65479">MNPSKQDRTEKKTNASHQAETFIGLLSAMSPLNISILDSLPVHIFIEDRQGRTLFANKLACEKNGKKLDELIGKTVFDFFSPAIAEEVRAHDLETWETKQLRIREAVVDFNGEPIHMLSGTSIIQGEEEGQEYLLGFSLDISERIEAEEKLERLAFYDPLTGLPNRRYVEHYGDGYLRTGEEVISALLIFDLDYFKKINDSLGYEAGDLLLQETARRLRTLETEHILAARISGDEFALLMSNVKEISEVSAMCEKLLERFRQPFAVFDKKVPISVSIGVSVYPEDGETLYSLLVHADLAVNVLKNKGKNGYQFFTTSMKESANQRLEKEISLSQGLEKGEFVLHYQPKVYISTGEVYGMEALVRWNSENGLVYPGDFIDLAEETGMIVPLGEWVLREACRQCKEWHELGHTHLKVSVNVSAIQFQKQDFAELTARILKETGLEPAALELELTESTVMEKPKEAAAILMRLQQLGVSISIDDFGTGFSSFSYLKQFPMNALKIDRSFIQNIEEEEADKAIAKAMISLARNLGLMIVAEGVENEKQMEILRKAGCDAAQGYFFSRPLDTSAFLDYIRRSKAR</sequence>
<dbReference type="InterPro" id="IPR000160">
    <property type="entry name" value="GGDEF_dom"/>
</dbReference>
<dbReference type="InterPro" id="IPR043128">
    <property type="entry name" value="Rev_trsase/Diguanyl_cyclase"/>
</dbReference>
<gene>
    <name evidence="5" type="ORF">A8F95_04790</name>
</gene>
<dbReference type="PANTHER" id="PTHR44757:SF2">
    <property type="entry name" value="BIOFILM ARCHITECTURE MAINTENANCE PROTEIN MBAA"/>
    <property type="match status" value="1"/>
</dbReference>
<dbReference type="InterPro" id="IPR035919">
    <property type="entry name" value="EAL_sf"/>
</dbReference>
<dbReference type="Gene3D" id="3.20.20.450">
    <property type="entry name" value="EAL domain"/>
    <property type="match status" value="1"/>
</dbReference>
<dbReference type="PROSITE" id="PS50883">
    <property type="entry name" value="EAL"/>
    <property type="match status" value="1"/>
</dbReference>
<dbReference type="InterPro" id="IPR052155">
    <property type="entry name" value="Biofilm_reg_signaling"/>
</dbReference>
<dbReference type="AlphaFoldDB" id="A0A1B9AY94"/>
<evidence type="ECO:0000259" key="1">
    <source>
        <dbReference type="PROSITE" id="PS50112"/>
    </source>
</evidence>
<dbReference type="PROSITE" id="PS50887">
    <property type="entry name" value="GGDEF"/>
    <property type="match status" value="1"/>
</dbReference>
<dbReference type="InterPro" id="IPR001633">
    <property type="entry name" value="EAL_dom"/>
</dbReference>
<dbReference type="Pfam" id="PF08448">
    <property type="entry name" value="PAS_4"/>
    <property type="match status" value="1"/>
</dbReference>
<dbReference type="SMART" id="SM00267">
    <property type="entry name" value="GGDEF"/>
    <property type="match status" value="1"/>
</dbReference>
<dbReference type="SUPFAM" id="SSF141868">
    <property type="entry name" value="EAL domain-like"/>
    <property type="match status" value="1"/>
</dbReference>
<feature type="domain" description="GGDEF" evidence="4">
    <location>
        <begin position="183"/>
        <end position="316"/>
    </location>
</feature>
<dbReference type="PROSITE" id="PS50112">
    <property type="entry name" value="PAS"/>
    <property type="match status" value="1"/>
</dbReference>